<dbReference type="InterPro" id="IPR002052">
    <property type="entry name" value="DNA_methylase_N6_adenine_CS"/>
</dbReference>
<dbReference type="NCBIfam" id="NF010253">
    <property type="entry name" value="PRK13699.1"/>
    <property type="match status" value="1"/>
</dbReference>
<evidence type="ECO:0000259" key="6">
    <source>
        <dbReference type="Pfam" id="PF01555"/>
    </source>
</evidence>
<evidence type="ECO:0000256" key="4">
    <source>
        <dbReference type="ARBA" id="ARBA00047942"/>
    </source>
</evidence>
<evidence type="ECO:0000256" key="5">
    <source>
        <dbReference type="RuleBase" id="RU362026"/>
    </source>
</evidence>
<dbReference type="EC" id="2.1.1.-" evidence="5"/>
<organism evidence="7 8">
    <name type="scientific">Gluconacetobacter sacchari</name>
    <dbReference type="NCBI Taxonomy" id="92759"/>
    <lineage>
        <taxon>Bacteria</taxon>
        <taxon>Pseudomonadati</taxon>
        <taxon>Pseudomonadota</taxon>
        <taxon>Alphaproteobacteria</taxon>
        <taxon>Acetobacterales</taxon>
        <taxon>Acetobacteraceae</taxon>
        <taxon>Gluconacetobacter</taxon>
    </lineage>
</organism>
<keyword evidence="2 7" id="KW-0489">Methyltransferase</keyword>
<keyword evidence="3" id="KW-0808">Transferase</keyword>
<dbReference type="Pfam" id="PF01555">
    <property type="entry name" value="N6_N4_Mtase"/>
    <property type="match status" value="2"/>
</dbReference>
<dbReference type="SUPFAM" id="SSF53335">
    <property type="entry name" value="S-adenosyl-L-methionine-dependent methyltransferases"/>
    <property type="match status" value="1"/>
</dbReference>
<accession>A0A7W4IGV3</accession>
<dbReference type="PROSITE" id="PS00092">
    <property type="entry name" value="N6_MTASE"/>
    <property type="match status" value="1"/>
</dbReference>
<name>A0A7W4IGV3_9PROT</name>
<dbReference type="PANTHER" id="PTHR13370">
    <property type="entry name" value="RNA METHYLASE-RELATED"/>
    <property type="match status" value="1"/>
</dbReference>
<dbReference type="GO" id="GO:0032259">
    <property type="term" value="P:methylation"/>
    <property type="evidence" value="ECO:0007669"/>
    <property type="project" value="UniProtKB-KW"/>
</dbReference>
<gene>
    <name evidence="7" type="ORF">HLH48_21135</name>
</gene>
<evidence type="ECO:0000256" key="2">
    <source>
        <dbReference type="ARBA" id="ARBA00022603"/>
    </source>
</evidence>
<evidence type="ECO:0000313" key="8">
    <source>
        <dbReference type="Proteomes" id="UP000589085"/>
    </source>
</evidence>
<dbReference type="EMBL" id="JABEQJ010000044">
    <property type="protein sequence ID" value="MBB2162624.1"/>
    <property type="molecule type" value="Genomic_DNA"/>
</dbReference>
<dbReference type="InterPro" id="IPR029063">
    <property type="entry name" value="SAM-dependent_MTases_sf"/>
</dbReference>
<dbReference type="Proteomes" id="UP000589085">
    <property type="component" value="Unassembled WGS sequence"/>
</dbReference>
<dbReference type="GO" id="GO:0005737">
    <property type="term" value="C:cytoplasm"/>
    <property type="evidence" value="ECO:0007669"/>
    <property type="project" value="TreeGrafter"/>
</dbReference>
<dbReference type="InterPro" id="IPR002941">
    <property type="entry name" value="DNA_methylase_N4/N6"/>
</dbReference>
<dbReference type="GO" id="GO:0008170">
    <property type="term" value="F:N-methyltransferase activity"/>
    <property type="evidence" value="ECO:0007669"/>
    <property type="project" value="InterPro"/>
</dbReference>
<evidence type="ECO:0000256" key="3">
    <source>
        <dbReference type="ARBA" id="ARBA00022679"/>
    </source>
</evidence>
<evidence type="ECO:0000256" key="1">
    <source>
        <dbReference type="ARBA" id="ARBA00006594"/>
    </source>
</evidence>
<sequence length="224" mass="24888">MTDNANGAFRNVILHGDSVALMRAMPRGSVDFILTDPPYLVNYRGRDGRTIRNDDNAAWLRPAVNQMHRVLKDGGFMVSFYGWKKADLFMQAWRDAGFRIVGHIVFRKSYASTSRFLQYTHESAFLLAKGNAKLPRQPIPDVIDMPYSGNKLHPTQKPVAALLPLVHAFCPPDGLVCDPFCGSGSSLVAAQHLSRDWLGMELDETHAATASRGLAYWGQRRAAA</sequence>
<dbReference type="PANTHER" id="PTHR13370:SF3">
    <property type="entry name" value="TRNA (GUANINE(10)-N2)-METHYLTRANSFERASE HOMOLOG"/>
    <property type="match status" value="1"/>
</dbReference>
<feature type="domain" description="DNA methylase N-4/N-6" evidence="6">
    <location>
        <begin position="149"/>
        <end position="210"/>
    </location>
</feature>
<comment type="similarity">
    <text evidence="1 5">Belongs to the N(4)/N(6)-methyltransferase family.</text>
</comment>
<dbReference type="AlphaFoldDB" id="A0A7W4IGV3"/>
<dbReference type="RefSeq" id="WP_182999443.1">
    <property type="nucleotide sequence ID" value="NZ_JABEQJ010000044.1"/>
</dbReference>
<reference evidence="7 8" key="1">
    <citation type="submission" date="2020-04" db="EMBL/GenBank/DDBJ databases">
        <title>Description of novel Gluconacetobacter.</title>
        <authorList>
            <person name="Sombolestani A."/>
        </authorList>
    </citation>
    <scope>NUCLEOTIDE SEQUENCE [LARGE SCALE GENOMIC DNA]</scope>
    <source>
        <strain evidence="7 8">LMG 19747</strain>
    </source>
</reference>
<protein>
    <recommendedName>
        <fullName evidence="5">Methyltransferase</fullName>
        <ecNumber evidence="5">2.1.1.-</ecNumber>
    </recommendedName>
</protein>
<comment type="caution">
    <text evidence="7">The sequence shown here is derived from an EMBL/GenBank/DDBJ whole genome shotgun (WGS) entry which is preliminary data.</text>
</comment>
<dbReference type="GO" id="GO:0009007">
    <property type="term" value="F:site-specific DNA-methyltransferase (adenine-specific) activity"/>
    <property type="evidence" value="ECO:0007669"/>
    <property type="project" value="UniProtKB-EC"/>
</dbReference>
<evidence type="ECO:0000313" key="7">
    <source>
        <dbReference type="EMBL" id="MBB2162624.1"/>
    </source>
</evidence>
<dbReference type="InterPro" id="IPR001091">
    <property type="entry name" value="RM_Methyltransferase"/>
</dbReference>
<dbReference type="PRINTS" id="PR00508">
    <property type="entry name" value="S21N4MTFRASE"/>
</dbReference>
<dbReference type="Gene3D" id="3.40.50.150">
    <property type="entry name" value="Vaccinia Virus protein VP39"/>
    <property type="match status" value="1"/>
</dbReference>
<comment type="catalytic activity">
    <reaction evidence="4">
        <text>a 2'-deoxyadenosine in DNA + S-adenosyl-L-methionine = an N(6)-methyl-2'-deoxyadenosine in DNA + S-adenosyl-L-homocysteine + H(+)</text>
        <dbReference type="Rhea" id="RHEA:15197"/>
        <dbReference type="Rhea" id="RHEA-COMP:12418"/>
        <dbReference type="Rhea" id="RHEA-COMP:12419"/>
        <dbReference type="ChEBI" id="CHEBI:15378"/>
        <dbReference type="ChEBI" id="CHEBI:57856"/>
        <dbReference type="ChEBI" id="CHEBI:59789"/>
        <dbReference type="ChEBI" id="CHEBI:90615"/>
        <dbReference type="ChEBI" id="CHEBI:90616"/>
        <dbReference type="EC" id="2.1.1.72"/>
    </reaction>
</comment>
<feature type="domain" description="DNA methylase N-4/N-6" evidence="6">
    <location>
        <begin position="30"/>
        <end position="133"/>
    </location>
</feature>
<proteinExistence type="inferred from homology"/>
<dbReference type="GO" id="GO:0003677">
    <property type="term" value="F:DNA binding"/>
    <property type="evidence" value="ECO:0007669"/>
    <property type="project" value="InterPro"/>
</dbReference>